<dbReference type="SMART" id="SM01323">
    <property type="entry name" value="YajC"/>
    <property type="match status" value="1"/>
</dbReference>
<dbReference type="Proteomes" id="UP000325292">
    <property type="component" value="Chromosome"/>
</dbReference>
<evidence type="ECO:0000256" key="3">
    <source>
        <dbReference type="ARBA" id="ARBA00022448"/>
    </source>
</evidence>
<organism evidence="11 12">
    <name type="scientific">Sulfobacillus thermotolerans</name>
    <dbReference type="NCBI Taxonomy" id="338644"/>
    <lineage>
        <taxon>Bacteria</taxon>
        <taxon>Bacillati</taxon>
        <taxon>Bacillota</taxon>
        <taxon>Clostridia</taxon>
        <taxon>Eubacteriales</taxon>
        <taxon>Clostridiales Family XVII. Incertae Sedis</taxon>
        <taxon>Sulfobacillus</taxon>
    </lineage>
</organism>
<evidence type="ECO:0000256" key="6">
    <source>
        <dbReference type="ARBA" id="ARBA00022927"/>
    </source>
</evidence>
<accession>A0ABM6RS62</accession>
<evidence type="ECO:0000313" key="12">
    <source>
        <dbReference type="Proteomes" id="UP000325292"/>
    </source>
</evidence>
<keyword evidence="7 10" id="KW-1133">Transmembrane helix</keyword>
<comment type="similarity">
    <text evidence="2">Belongs to the YajC family.</text>
</comment>
<dbReference type="RefSeq" id="WP_103376533.1">
    <property type="nucleotide sequence ID" value="NZ_CP133983.1"/>
</dbReference>
<evidence type="ECO:0000256" key="7">
    <source>
        <dbReference type="ARBA" id="ARBA00022989"/>
    </source>
</evidence>
<dbReference type="EMBL" id="CP019454">
    <property type="protein sequence ID" value="AUW94268.1"/>
    <property type="molecule type" value="Genomic_DNA"/>
</dbReference>
<sequence length="93" mass="10313">MTTHTTHGTSTLYWVFFAVLIGMTIWMFMQQSRNQKNRQKLQNSLQKGDQVVTVGGLIGTVASIDDKVVVLKIADDVKIKVLKTGIGGKYQDA</sequence>
<evidence type="ECO:0000256" key="9">
    <source>
        <dbReference type="ARBA" id="ARBA00023136"/>
    </source>
</evidence>
<keyword evidence="4" id="KW-1003">Cell membrane</keyword>
<dbReference type="PANTHER" id="PTHR33909">
    <property type="entry name" value="SEC TRANSLOCON ACCESSORY COMPLEX SUBUNIT YAJC"/>
    <property type="match status" value="1"/>
</dbReference>
<evidence type="ECO:0000256" key="10">
    <source>
        <dbReference type="SAM" id="Phobius"/>
    </source>
</evidence>
<dbReference type="Pfam" id="PF02699">
    <property type="entry name" value="YajC"/>
    <property type="match status" value="1"/>
</dbReference>
<gene>
    <name evidence="11" type="ORF">BXT84_10230</name>
</gene>
<keyword evidence="3" id="KW-0813">Transport</keyword>
<dbReference type="NCBIfam" id="TIGR00739">
    <property type="entry name" value="yajC"/>
    <property type="match status" value="1"/>
</dbReference>
<evidence type="ECO:0000256" key="1">
    <source>
        <dbReference type="ARBA" id="ARBA00004162"/>
    </source>
</evidence>
<feature type="transmembrane region" description="Helical" evidence="10">
    <location>
        <begin position="12"/>
        <end position="29"/>
    </location>
</feature>
<evidence type="ECO:0000256" key="8">
    <source>
        <dbReference type="ARBA" id="ARBA00023010"/>
    </source>
</evidence>
<protein>
    <submittedName>
        <fullName evidence="11">Preprotein translocase subunit YajC</fullName>
    </submittedName>
</protein>
<dbReference type="PANTHER" id="PTHR33909:SF1">
    <property type="entry name" value="SEC TRANSLOCON ACCESSORY COMPLEX SUBUNIT YAJC"/>
    <property type="match status" value="1"/>
</dbReference>
<keyword evidence="6" id="KW-0653">Protein transport</keyword>
<reference evidence="11 12" key="1">
    <citation type="journal article" date="2019" name="Sci. Rep.">
        <title>Sulfobacillus thermotolerans: new insights into resistance and metabolic capacities of acidophilic chemolithotrophs.</title>
        <authorList>
            <person name="Panyushkina A.E."/>
            <person name="Babenko V.V."/>
            <person name="Nikitina A.S."/>
            <person name="Selezneva O.V."/>
            <person name="Tsaplina I.A."/>
            <person name="Letarova M.A."/>
            <person name="Kostryukova E.S."/>
            <person name="Letarov A.V."/>
        </authorList>
    </citation>
    <scope>NUCLEOTIDE SEQUENCE [LARGE SCALE GENOMIC DNA]</scope>
    <source>
        <strain evidence="11 12">Kr1</strain>
    </source>
</reference>
<keyword evidence="9 10" id="KW-0472">Membrane</keyword>
<name>A0ABM6RS62_9FIRM</name>
<keyword evidence="8" id="KW-0811">Translocation</keyword>
<evidence type="ECO:0000256" key="4">
    <source>
        <dbReference type="ARBA" id="ARBA00022475"/>
    </source>
</evidence>
<proteinExistence type="inferred from homology"/>
<evidence type="ECO:0000256" key="2">
    <source>
        <dbReference type="ARBA" id="ARBA00006742"/>
    </source>
</evidence>
<evidence type="ECO:0000313" key="11">
    <source>
        <dbReference type="EMBL" id="AUW94268.1"/>
    </source>
</evidence>
<keyword evidence="12" id="KW-1185">Reference proteome</keyword>
<comment type="subcellular location">
    <subcellularLocation>
        <location evidence="1">Cell membrane</location>
        <topology evidence="1">Single-pass membrane protein</topology>
    </subcellularLocation>
</comment>
<dbReference type="InterPro" id="IPR003849">
    <property type="entry name" value="Preprotein_translocase_YajC"/>
</dbReference>
<keyword evidence="5 10" id="KW-0812">Transmembrane</keyword>
<evidence type="ECO:0000256" key="5">
    <source>
        <dbReference type="ARBA" id="ARBA00022692"/>
    </source>
</evidence>